<evidence type="ECO:0000313" key="3">
    <source>
        <dbReference type="RefSeq" id="XP_034112649.2"/>
    </source>
</evidence>
<proteinExistence type="predicted"/>
<feature type="chain" id="PRO_5044654705" evidence="1">
    <location>
        <begin position="19"/>
        <end position="151"/>
    </location>
</feature>
<evidence type="ECO:0000313" key="4">
    <source>
        <dbReference type="RefSeq" id="XP_051863114.1"/>
    </source>
</evidence>
<dbReference type="GeneID" id="117573523"/>
<accession>A0A6P8XIE7</accession>
<dbReference type="RefSeq" id="XP_034112649.2">
    <property type="nucleotide sequence ID" value="XM_034256758.2"/>
</dbReference>
<sequence length="151" mass="16609">MQSIIISIFLLGLSSIGAHPILETNVYQRINSTTYGQGKDQTTEKYEALHITTLEKAAKLEQNHTIQSKMLILKKHSTKSMNDTVEMPIFCNFTISLMGANLTKAVRITPSEIPIVNMNNKKKVPTNDTNIMPCGFDTKLSATALKVIAGG</sequence>
<name>A0A6P8XIE7_DROAB</name>
<dbReference type="Proteomes" id="UP000515160">
    <property type="component" value="Chromosome 2R"/>
</dbReference>
<keyword evidence="2" id="KW-1185">Reference proteome</keyword>
<dbReference type="AlphaFoldDB" id="A0A6P8XIE7"/>
<evidence type="ECO:0000256" key="1">
    <source>
        <dbReference type="SAM" id="SignalP"/>
    </source>
</evidence>
<feature type="signal peptide" evidence="1">
    <location>
        <begin position="1"/>
        <end position="18"/>
    </location>
</feature>
<dbReference type="RefSeq" id="XP_051863114.1">
    <property type="nucleotide sequence ID" value="XM_052007154.1"/>
</dbReference>
<organism evidence="2 3">
    <name type="scientific">Drosophila albomicans</name>
    <name type="common">Fruit fly</name>
    <dbReference type="NCBI Taxonomy" id="7291"/>
    <lineage>
        <taxon>Eukaryota</taxon>
        <taxon>Metazoa</taxon>
        <taxon>Ecdysozoa</taxon>
        <taxon>Arthropoda</taxon>
        <taxon>Hexapoda</taxon>
        <taxon>Insecta</taxon>
        <taxon>Pterygota</taxon>
        <taxon>Neoptera</taxon>
        <taxon>Endopterygota</taxon>
        <taxon>Diptera</taxon>
        <taxon>Brachycera</taxon>
        <taxon>Muscomorpha</taxon>
        <taxon>Ephydroidea</taxon>
        <taxon>Drosophilidae</taxon>
        <taxon>Drosophila</taxon>
    </lineage>
</organism>
<protein>
    <submittedName>
        <fullName evidence="4">Uncharacterized protein LOC117573523 isoform X1</fullName>
    </submittedName>
    <submittedName>
        <fullName evidence="3">Uncharacterized protein LOC117573523 isoform X2</fullName>
    </submittedName>
</protein>
<gene>
    <name evidence="3 4" type="primary">LOC117573523</name>
</gene>
<evidence type="ECO:0000313" key="2">
    <source>
        <dbReference type="Proteomes" id="UP000515160"/>
    </source>
</evidence>
<reference evidence="3 4" key="1">
    <citation type="submission" date="2025-04" db="UniProtKB">
        <authorList>
            <consortium name="RefSeq"/>
        </authorList>
    </citation>
    <scope>IDENTIFICATION</scope>
    <source>
        <strain evidence="3 4">15112-1751.03</strain>
        <tissue evidence="3 4">Whole Adult</tissue>
    </source>
</reference>
<keyword evidence="1" id="KW-0732">Signal</keyword>